<evidence type="ECO:0000256" key="7">
    <source>
        <dbReference type="SAM" id="Phobius"/>
    </source>
</evidence>
<organism evidence="10 11">
    <name type="scientific">Megasphaera cerevisiae DSM 20462</name>
    <dbReference type="NCBI Taxonomy" id="1122219"/>
    <lineage>
        <taxon>Bacteria</taxon>
        <taxon>Bacillati</taxon>
        <taxon>Bacillota</taxon>
        <taxon>Negativicutes</taxon>
        <taxon>Veillonellales</taxon>
        <taxon>Veillonellaceae</taxon>
        <taxon>Megasphaera</taxon>
    </lineage>
</organism>
<proteinExistence type="inferred from homology"/>
<dbReference type="SUPFAM" id="SSF160240">
    <property type="entry name" value="Cation efflux protein cytoplasmic domain-like"/>
    <property type="match status" value="1"/>
</dbReference>
<dbReference type="OrthoDB" id="9806522at2"/>
<dbReference type="AlphaFoldDB" id="A0A0J6WZR6"/>
<keyword evidence="11" id="KW-1185">Reference proteome</keyword>
<dbReference type="GO" id="GO:0015093">
    <property type="term" value="F:ferrous iron transmembrane transporter activity"/>
    <property type="evidence" value="ECO:0007669"/>
    <property type="project" value="TreeGrafter"/>
</dbReference>
<feature type="transmembrane region" description="Helical" evidence="7">
    <location>
        <begin position="114"/>
        <end position="132"/>
    </location>
</feature>
<evidence type="ECO:0000256" key="1">
    <source>
        <dbReference type="ARBA" id="ARBA00004141"/>
    </source>
</evidence>
<evidence type="ECO:0000256" key="2">
    <source>
        <dbReference type="ARBA" id="ARBA00008114"/>
    </source>
</evidence>
<dbReference type="SUPFAM" id="SSF161111">
    <property type="entry name" value="Cation efflux protein transmembrane domain-like"/>
    <property type="match status" value="1"/>
</dbReference>
<feature type="domain" description="Cation efflux protein cytoplasmic" evidence="9">
    <location>
        <begin position="212"/>
        <end position="288"/>
    </location>
</feature>
<comment type="caution">
    <text evidence="10">The sequence shown here is derived from an EMBL/GenBank/DDBJ whole genome shotgun (WGS) entry which is preliminary data.</text>
</comment>
<keyword evidence="3" id="KW-0813">Transport</keyword>
<dbReference type="InterPro" id="IPR058533">
    <property type="entry name" value="Cation_efflux_TM"/>
</dbReference>
<evidence type="ECO:0000256" key="4">
    <source>
        <dbReference type="ARBA" id="ARBA00022692"/>
    </source>
</evidence>
<dbReference type="PANTHER" id="PTHR43840:SF15">
    <property type="entry name" value="MITOCHONDRIAL METAL TRANSPORTER 1-RELATED"/>
    <property type="match status" value="1"/>
</dbReference>
<comment type="similarity">
    <text evidence="2">Belongs to the cation diffusion facilitator (CDF) transporter (TC 2.A.4) family.</text>
</comment>
<dbReference type="Gene3D" id="1.20.1510.10">
    <property type="entry name" value="Cation efflux protein transmembrane domain"/>
    <property type="match status" value="1"/>
</dbReference>
<sequence>MSQNENQLKHRTARLSVISNGLLVAGKLAVGISTGTVSIISEGIHSGVDLLASVIACLAVKKAAAPPDADHDYGHGKVENVSAAFESLLIIVAAFLIFYEAISKFLTPQEPQENLYLAIGIMAVSSLINAVVSQRLYSVGKQTKSEALKADGMHLRADVWTSAAVMTGVALIQITGWTWVDPMIACMVAGGILRVGYKMCRQSYDELTDASLSEIEERRIGRIILDNPGVMGYHHLRTRIVGETTVMDFHLEVDRKLPVYQAHAISDAVEISLHHQYGPCDPTIHIEPK</sequence>
<feature type="domain" description="Cation efflux protein transmembrane" evidence="8">
    <location>
        <begin position="15"/>
        <end position="207"/>
    </location>
</feature>
<dbReference type="FunCoup" id="A0A0J6WZR6">
    <property type="interactions" value="406"/>
</dbReference>
<dbReference type="RefSeq" id="WP_048512979.1">
    <property type="nucleotide sequence ID" value="NZ_FUXD01000009.1"/>
</dbReference>
<evidence type="ECO:0000256" key="6">
    <source>
        <dbReference type="ARBA" id="ARBA00023136"/>
    </source>
</evidence>
<protein>
    <submittedName>
        <fullName evidence="10">Cation transporter</fullName>
    </submittedName>
</protein>
<dbReference type="PANTHER" id="PTHR43840">
    <property type="entry name" value="MITOCHONDRIAL METAL TRANSPORTER 1-RELATED"/>
    <property type="match status" value="1"/>
</dbReference>
<reference evidence="10 11" key="1">
    <citation type="submission" date="2015-06" db="EMBL/GenBank/DDBJ databases">
        <title>Draft genome sequence of beer spoilage bacterium Megasphaera cerevisiae type strain 20462.</title>
        <authorList>
            <person name="Kutumbaka K."/>
            <person name="Pasmowitz J."/>
            <person name="Mategko J."/>
            <person name="Reyes D."/>
            <person name="Friedrich A."/>
            <person name="Han S."/>
            <person name="Martens-Habbena W."/>
            <person name="Neal-McKinney J."/>
            <person name="Janagama H.K."/>
            <person name="Nadala C."/>
            <person name="Samadpour M."/>
        </authorList>
    </citation>
    <scope>NUCLEOTIDE SEQUENCE [LARGE SCALE GENOMIC DNA]</scope>
    <source>
        <strain evidence="10 11">DSM 20462</strain>
    </source>
</reference>
<evidence type="ECO:0000313" key="11">
    <source>
        <dbReference type="Proteomes" id="UP000036503"/>
    </source>
</evidence>
<keyword evidence="5 7" id="KW-1133">Transmembrane helix</keyword>
<dbReference type="Pfam" id="PF01545">
    <property type="entry name" value="Cation_efflux"/>
    <property type="match status" value="1"/>
</dbReference>
<dbReference type="Gene3D" id="3.30.70.1350">
    <property type="entry name" value="Cation efflux protein, cytoplasmic domain"/>
    <property type="match status" value="1"/>
</dbReference>
<dbReference type="GO" id="GO:0006882">
    <property type="term" value="P:intracellular zinc ion homeostasis"/>
    <property type="evidence" value="ECO:0007669"/>
    <property type="project" value="TreeGrafter"/>
</dbReference>
<dbReference type="Proteomes" id="UP000036503">
    <property type="component" value="Unassembled WGS sequence"/>
</dbReference>
<evidence type="ECO:0000259" key="8">
    <source>
        <dbReference type="Pfam" id="PF01545"/>
    </source>
</evidence>
<dbReference type="InterPro" id="IPR027469">
    <property type="entry name" value="Cation_efflux_TMD_sf"/>
</dbReference>
<dbReference type="InParanoid" id="A0A0J6WZR6"/>
<dbReference type="EMBL" id="LEKT01000002">
    <property type="protein sequence ID" value="KMO87758.1"/>
    <property type="molecule type" value="Genomic_DNA"/>
</dbReference>
<evidence type="ECO:0000256" key="3">
    <source>
        <dbReference type="ARBA" id="ARBA00022448"/>
    </source>
</evidence>
<gene>
    <name evidence="10" type="ORF">AB840_01130</name>
</gene>
<evidence type="ECO:0000259" key="9">
    <source>
        <dbReference type="Pfam" id="PF16916"/>
    </source>
</evidence>
<dbReference type="GO" id="GO:0015341">
    <property type="term" value="F:zinc efflux antiporter activity"/>
    <property type="evidence" value="ECO:0007669"/>
    <property type="project" value="TreeGrafter"/>
</dbReference>
<feature type="transmembrane region" description="Helical" evidence="7">
    <location>
        <begin position="83"/>
        <end position="102"/>
    </location>
</feature>
<dbReference type="GO" id="GO:0005886">
    <property type="term" value="C:plasma membrane"/>
    <property type="evidence" value="ECO:0007669"/>
    <property type="project" value="TreeGrafter"/>
</dbReference>
<dbReference type="InterPro" id="IPR002524">
    <property type="entry name" value="Cation_efflux"/>
</dbReference>
<dbReference type="STRING" id="39029.BSR42_12130"/>
<name>A0A0J6WZR6_9FIRM</name>
<dbReference type="GO" id="GO:0015086">
    <property type="term" value="F:cadmium ion transmembrane transporter activity"/>
    <property type="evidence" value="ECO:0007669"/>
    <property type="project" value="TreeGrafter"/>
</dbReference>
<dbReference type="Pfam" id="PF16916">
    <property type="entry name" value="ZT_dimer"/>
    <property type="match status" value="1"/>
</dbReference>
<accession>A0A0J6WZR6</accession>
<keyword evidence="4 7" id="KW-0812">Transmembrane</keyword>
<evidence type="ECO:0000313" key="10">
    <source>
        <dbReference type="EMBL" id="KMO87758.1"/>
    </source>
</evidence>
<dbReference type="InterPro" id="IPR036837">
    <property type="entry name" value="Cation_efflux_CTD_sf"/>
</dbReference>
<dbReference type="NCBIfam" id="TIGR01297">
    <property type="entry name" value="CDF"/>
    <property type="match status" value="1"/>
</dbReference>
<keyword evidence="6 7" id="KW-0472">Membrane</keyword>
<feature type="transmembrane region" description="Helical" evidence="7">
    <location>
        <begin position="153"/>
        <end position="173"/>
    </location>
</feature>
<evidence type="ECO:0000256" key="5">
    <source>
        <dbReference type="ARBA" id="ARBA00022989"/>
    </source>
</evidence>
<dbReference type="PATRIC" id="fig|1122219.3.peg.256"/>
<comment type="subcellular location">
    <subcellularLocation>
        <location evidence="1">Membrane</location>
        <topology evidence="1">Multi-pass membrane protein</topology>
    </subcellularLocation>
</comment>
<dbReference type="InterPro" id="IPR027470">
    <property type="entry name" value="Cation_efflux_CTD"/>
</dbReference>
<dbReference type="InterPro" id="IPR050291">
    <property type="entry name" value="CDF_Transporter"/>
</dbReference>